<accession>K4A3N6</accession>
<reference evidence="1" key="2">
    <citation type="submission" date="2018-08" db="UniProtKB">
        <authorList>
            <consortium name="EnsemblPlants"/>
        </authorList>
    </citation>
    <scope>IDENTIFICATION</scope>
    <source>
        <strain evidence="1">Yugu1</strain>
    </source>
</reference>
<proteinExistence type="predicted"/>
<dbReference type="Proteomes" id="UP000004995">
    <property type="component" value="Unassembled WGS sequence"/>
</dbReference>
<organism evidence="1 2">
    <name type="scientific">Setaria italica</name>
    <name type="common">Foxtail millet</name>
    <name type="synonym">Panicum italicum</name>
    <dbReference type="NCBI Taxonomy" id="4555"/>
    <lineage>
        <taxon>Eukaryota</taxon>
        <taxon>Viridiplantae</taxon>
        <taxon>Streptophyta</taxon>
        <taxon>Embryophyta</taxon>
        <taxon>Tracheophyta</taxon>
        <taxon>Spermatophyta</taxon>
        <taxon>Magnoliopsida</taxon>
        <taxon>Liliopsida</taxon>
        <taxon>Poales</taxon>
        <taxon>Poaceae</taxon>
        <taxon>PACMAD clade</taxon>
        <taxon>Panicoideae</taxon>
        <taxon>Panicodae</taxon>
        <taxon>Paniceae</taxon>
        <taxon>Cenchrinae</taxon>
        <taxon>Setaria</taxon>
    </lineage>
</organism>
<dbReference type="EMBL" id="AGNK02000793">
    <property type="status" value="NOT_ANNOTATED_CDS"/>
    <property type="molecule type" value="Genomic_DNA"/>
</dbReference>
<evidence type="ECO:0000313" key="1">
    <source>
        <dbReference type="EnsemblPlants" id="KQL23170"/>
    </source>
</evidence>
<evidence type="ECO:0000313" key="2">
    <source>
        <dbReference type="Proteomes" id="UP000004995"/>
    </source>
</evidence>
<keyword evidence="2" id="KW-1185">Reference proteome</keyword>
<reference evidence="2" key="1">
    <citation type="journal article" date="2012" name="Nat. Biotechnol.">
        <title>Reference genome sequence of the model plant Setaria.</title>
        <authorList>
            <person name="Bennetzen J.L."/>
            <person name="Schmutz J."/>
            <person name="Wang H."/>
            <person name="Percifield R."/>
            <person name="Hawkins J."/>
            <person name="Pontaroli A.C."/>
            <person name="Estep M."/>
            <person name="Feng L."/>
            <person name="Vaughn J.N."/>
            <person name="Grimwood J."/>
            <person name="Jenkins J."/>
            <person name="Barry K."/>
            <person name="Lindquist E."/>
            <person name="Hellsten U."/>
            <person name="Deshpande S."/>
            <person name="Wang X."/>
            <person name="Wu X."/>
            <person name="Mitros T."/>
            <person name="Triplett J."/>
            <person name="Yang X."/>
            <person name="Ye C.Y."/>
            <person name="Mauro-Herrera M."/>
            <person name="Wang L."/>
            <person name="Li P."/>
            <person name="Sharma M."/>
            <person name="Sharma R."/>
            <person name="Ronald P.C."/>
            <person name="Panaud O."/>
            <person name="Kellogg E.A."/>
            <person name="Brutnell T.P."/>
            <person name="Doust A.N."/>
            <person name="Tuskan G.A."/>
            <person name="Rokhsar D."/>
            <person name="Devos K.M."/>
        </authorList>
    </citation>
    <scope>NUCLEOTIDE SEQUENCE [LARGE SCALE GENOMIC DNA]</scope>
    <source>
        <strain evidence="2">cv. Yugu1</strain>
    </source>
</reference>
<dbReference type="AlphaFoldDB" id="K4A3N6"/>
<dbReference type="Gramene" id="KQL23170">
    <property type="protein sequence ID" value="KQL23170"/>
    <property type="gene ID" value="SETIT_033489mg"/>
</dbReference>
<dbReference type="HOGENOM" id="CLU_3336436_0_0_1"/>
<sequence>MNQICTASVIFTLSYFWIGSEGESQTMISAHAALQNSG</sequence>
<protein>
    <submittedName>
        <fullName evidence="1">Uncharacterized protein</fullName>
    </submittedName>
</protein>
<name>K4A3N6_SETIT</name>
<dbReference type="EnsemblPlants" id="KQL23170">
    <property type="protein sequence ID" value="KQL23170"/>
    <property type="gene ID" value="SETIT_033489mg"/>
</dbReference>
<dbReference type="InParanoid" id="K4A3N6"/>